<accession>A0A9W6MH64</accession>
<keyword evidence="1" id="KW-0472">Membrane</keyword>
<proteinExistence type="predicted"/>
<organism evidence="2 3">
    <name type="scientific">Streptosporangium carneum</name>
    <dbReference type="NCBI Taxonomy" id="47481"/>
    <lineage>
        <taxon>Bacteria</taxon>
        <taxon>Bacillati</taxon>
        <taxon>Actinomycetota</taxon>
        <taxon>Actinomycetes</taxon>
        <taxon>Streptosporangiales</taxon>
        <taxon>Streptosporangiaceae</taxon>
        <taxon>Streptosporangium</taxon>
    </lineage>
</organism>
<evidence type="ECO:0000313" key="2">
    <source>
        <dbReference type="EMBL" id="GLK13693.1"/>
    </source>
</evidence>
<keyword evidence="1" id="KW-0812">Transmembrane</keyword>
<gene>
    <name evidence="2" type="ORF">GCM10017600_71040</name>
</gene>
<reference evidence="2" key="2">
    <citation type="submission" date="2023-01" db="EMBL/GenBank/DDBJ databases">
        <authorList>
            <person name="Sun Q."/>
            <person name="Evtushenko L."/>
        </authorList>
    </citation>
    <scope>NUCLEOTIDE SEQUENCE</scope>
    <source>
        <strain evidence="2">VKM Ac-2007</strain>
    </source>
</reference>
<evidence type="ECO:0000256" key="1">
    <source>
        <dbReference type="SAM" id="Phobius"/>
    </source>
</evidence>
<dbReference type="Proteomes" id="UP001143474">
    <property type="component" value="Unassembled WGS sequence"/>
</dbReference>
<comment type="caution">
    <text evidence="2">The sequence shown here is derived from an EMBL/GenBank/DDBJ whole genome shotgun (WGS) entry which is preliminary data.</text>
</comment>
<dbReference type="SUPFAM" id="SSF53474">
    <property type="entry name" value="alpha/beta-Hydrolases"/>
    <property type="match status" value="1"/>
</dbReference>
<keyword evidence="3" id="KW-1185">Reference proteome</keyword>
<reference evidence="2" key="1">
    <citation type="journal article" date="2014" name="Int. J. Syst. Evol. Microbiol.">
        <title>Complete genome sequence of Corynebacterium casei LMG S-19264T (=DSM 44701T), isolated from a smear-ripened cheese.</title>
        <authorList>
            <consortium name="US DOE Joint Genome Institute (JGI-PGF)"/>
            <person name="Walter F."/>
            <person name="Albersmeier A."/>
            <person name="Kalinowski J."/>
            <person name="Ruckert C."/>
        </authorList>
    </citation>
    <scope>NUCLEOTIDE SEQUENCE</scope>
    <source>
        <strain evidence="2">VKM Ac-2007</strain>
    </source>
</reference>
<evidence type="ECO:0000313" key="3">
    <source>
        <dbReference type="Proteomes" id="UP001143474"/>
    </source>
</evidence>
<dbReference type="RefSeq" id="WP_271221963.1">
    <property type="nucleotide sequence ID" value="NZ_BAAAVD010000038.1"/>
</dbReference>
<evidence type="ECO:0008006" key="4">
    <source>
        <dbReference type="Google" id="ProtNLM"/>
    </source>
</evidence>
<dbReference type="EMBL" id="BSEV01000024">
    <property type="protein sequence ID" value="GLK13693.1"/>
    <property type="molecule type" value="Genomic_DNA"/>
</dbReference>
<sequence length="264" mass="27101">MDAERGGGEAPAAPRDGEGRFRRRAFLVGGGLGVLGLGGAALVAGPGGVRSAYTRVVCGSTPEPPPGGTAGRRQGTLEGRRVIVAMPRAARDTVPVVVMLPEPPGDARAPYDLYAVDRYLAASPGGFAIASVDGWPSADIVGALLPHLEAGGLDVRRIGLLGWAAGGAEALRLAAQLGSGVVRAVAATSPDVTAARAPLRELVDIPVWLGCGERDDRAPQTETMLKGLKALGATTEGGISSGCQDTAYRRRVLPEQLAFFARHL</sequence>
<name>A0A9W6MH64_9ACTN</name>
<dbReference type="AlphaFoldDB" id="A0A9W6MH64"/>
<keyword evidence="1" id="KW-1133">Transmembrane helix</keyword>
<dbReference type="Gene3D" id="3.40.50.1820">
    <property type="entry name" value="alpha/beta hydrolase"/>
    <property type="match status" value="1"/>
</dbReference>
<protein>
    <recommendedName>
        <fullName evidence="4">Alpha/beta hydrolase</fullName>
    </recommendedName>
</protein>
<feature type="transmembrane region" description="Helical" evidence="1">
    <location>
        <begin position="25"/>
        <end position="45"/>
    </location>
</feature>
<dbReference type="InterPro" id="IPR029058">
    <property type="entry name" value="AB_hydrolase_fold"/>
</dbReference>